<sequence length="192" mass="21515">MVLACAGLDAGVRQALYRSGVRLVAQPASSQAPLRREPDFVVTPRDSFKRVVVLWIRDASREDAEAGLDANAARENILVLLVTRTKETLRGFVEVQKLALERNVRCIPVTRDLKTLAWALQSLERQGASLRRPPPSKFDLERACVSVPRVGQQTFRDHVEPRAKTLKAVLQITKTSPEPALRPLHEFFTQTL</sequence>
<gene>
    <name evidence="1" type="ORF">FCC1311_050722</name>
</gene>
<dbReference type="Proteomes" id="UP000241890">
    <property type="component" value="Unassembled WGS sequence"/>
</dbReference>
<dbReference type="AlphaFoldDB" id="A0A2R5GKP7"/>
<reference evidence="1 2" key="1">
    <citation type="submission" date="2017-12" db="EMBL/GenBank/DDBJ databases">
        <title>Sequencing, de novo assembly and annotation of complete genome of a new Thraustochytrid species, strain FCC1311.</title>
        <authorList>
            <person name="Sedici K."/>
            <person name="Godart F."/>
            <person name="Aiese Cigliano R."/>
            <person name="Sanseverino W."/>
            <person name="Barakat M."/>
            <person name="Ortet P."/>
            <person name="Marechal E."/>
            <person name="Cagnac O."/>
            <person name="Amato A."/>
        </authorList>
    </citation>
    <scope>NUCLEOTIDE SEQUENCE [LARGE SCALE GENOMIC DNA]</scope>
</reference>
<evidence type="ECO:0000313" key="1">
    <source>
        <dbReference type="EMBL" id="GBG28851.1"/>
    </source>
</evidence>
<dbReference type="InParanoid" id="A0A2R5GKP7"/>
<accession>A0A2R5GKP7</accession>
<protein>
    <submittedName>
        <fullName evidence="1">Uncharacterized protein</fullName>
    </submittedName>
</protein>
<dbReference type="EMBL" id="BEYU01000049">
    <property type="protein sequence ID" value="GBG28851.1"/>
    <property type="molecule type" value="Genomic_DNA"/>
</dbReference>
<evidence type="ECO:0000313" key="2">
    <source>
        <dbReference type="Proteomes" id="UP000241890"/>
    </source>
</evidence>
<keyword evidence="2" id="KW-1185">Reference proteome</keyword>
<comment type="caution">
    <text evidence="1">The sequence shown here is derived from an EMBL/GenBank/DDBJ whole genome shotgun (WGS) entry which is preliminary data.</text>
</comment>
<name>A0A2R5GKP7_9STRA</name>
<proteinExistence type="predicted"/>
<organism evidence="1 2">
    <name type="scientific">Hondaea fermentalgiana</name>
    <dbReference type="NCBI Taxonomy" id="2315210"/>
    <lineage>
        <taxon>Eukaryota</taxon>
        <taxon>Sar</taxon>
        <taxon>Stramenopiles</taxon>
        <taxon>Bigyra</taxon>
        <taxon>Labyrinthulomycetes</taxon>
        <taxon>Thraustochytrida</taxon>
        <taxon>Thraustochytriidae</taxon>
        <taxon>Hondaea</taxon>
    </lineage>
</organism>